<feature type="non-terminal residue" evidence="3">
    <location>
        <position position="80"/>
    </location>
</feature>
<dbReference type="EMBL" id="HAEG01006705">
    <property type="protein sequence ID" value="SBR77415.1"/>
    <property type="molecule type" value="Transcribed_RNA"/>
</dbReference>
<reference evidence="3" key="1">
    <citation type="submission" date="2016-05" db="EMBL/GenBank/DDBJ databases">
        <authorList>
            <person name="Lavstsen T."/>
            <person name="Jespersen J.S."/>
        </authorList>
    </citation>
    <scope>NUCLEOTIDE SEQUENCE</scope>
    <source>
        <tissue evidence="3">Brain</tissue>
    </source>
</reference>
<proteinExistence type="predicted"/>
<reference evidence="3" key="2">
    <citation type="submission" date="2016-06" db="EMBL/GenBank/DDBJ databases">
        <title>The genome of a short-lived fish provides insights into sex chromosome evolution and the genetic control of aging.</title>
        <authorList>
            <person name="Reichwald K."/>
            <person name="Felder M."/>
            <person name="Petzold A."/>
            <person name="Koch P."/>
            <person name="Groth M."/>
            <person name="Platzer M."/>
        </authorList>
    </citation>
    <scope>NUCLEOTIDE SEQUENCE</scope>
    <source>
        <tissue evidence="3">Brain</tissue>
    </source>
</reference>
<organism evidence="3">
    <name type="scientific">Nothobranchius pienaari</name>
    <dbReference type="NCBI Taxonomy" id="704102"/>
    <lineage>
        <taxon>Eukaryota</taxon>
        <taxon>Metazoa</taxon>
        <taxon>Chordata</taxon>
        <taxon>Craniata</taxon>
        <taxon>Vertebrata</taxon>
        <taxon>Euteleostomi</taxon>
        <taxon>Actinopterygii</taxon>
        <taxon>Neopterygii</taxon>
        <taxon>Teleostei</taxon>
        <taxon>Neoteleostei</taxon>
        <taxon>Acanthomorphata</taxon>
        <taxon>Ovalentaria</taxon>
        <taxon>Atherinomorphae</taxon>
        <taxon>Cyprinodontiformes</taxon>
        <taxon>Nothobranchiidae</taxon>
        <taxon>Nothobranchius</taxon>
    </lineage>
</organism>
<gene>
    <name evidence="3" type="primary">Nfu_g_1_019156</name>
</gene>
<feature type="region of interest" description="Disordered" evidence="1">
    <location>
        <begin position="25"/>
        <end position="80"/>
    </location>
</feature>
<feature type="signal peptide" evidence="2">
    <location>
        <begin position="1"/>
        <end position="16"/>
    </location>
</feature>
<feature type="non-terminal residue" evidence="3">
    <location>
        <position position="1"/>
    </location>
</feature>
<accession>A0A1A8P7U7</accession>
<keyword evidence="2" id="KW-0732">Signal</keyword>
<evidence type="ECO:0000313" key="3">
    <source>
        <dbReference type="EMBL" id="SBR77415.1"/>
    </source>
</evidence>
<dbReference type="AlphaFoldDB" id="A0A1A8P7U7"/>
<sequence>ILLLLMKCELLFVCLGAACDQEEQVKKDEAQKDEINWPFGKNKDKDKKSDDKSDSKDKDSKDKSDSKDKDSKDKSDSKDK</sequence>
<name>A0A1A8P7U7_9TELE</name>
<protein>
    <submittedName>
        <fullName evidence="3">Uncharacterized protein</fullName>
    </submittedName>
</protein>
<feature type="chain" id="PRO_5008376214" evidence="2">
    <location>
        <begin position="17"/>
        <end position="80"/>
    </location>
</feature>
<evidence type="ECO:0000256" key="1">
    <source>
        <dbReference type="SAM" id="MobiDB-lite"/>
    </source>
</evidence>
<evidence type="ECO:0000256" key="2">
    <source>
        <dbReference type="SAM" id="SignalP"/>
    </source>
</evidence>